<keyword evidence="1" id="KW-0175">Coiled coil</keyword>
<dbReference type="RefSeq" id="WP_096327345.1">
    <property type="nucleotide sequence ID" value="NZ_FOMX01000020.1"/>
</dbReference>
<keyword evidence="3" id="KW-1133">Transmembrane helix</keyword>
<dbReference type="AlphaFoldDB" id="A0A1I2DKS4"/>
<evidence type="ECO:0000256" key="2">
    <source>
        <dbReference type="SAM" id="MobiDB-lite"/>
    </source>
</evidence>
<keyword evidence="5" id="KW-1185">Reference proteome</keyword>
<evidence type="ECO:0000313" key="4">
    <source>
        <dbReference type="EMBL" id="SFE81057.1"/>
    </source>
</evidence>
<feature type="transmembrane region" description="Helical" evidence="3">
    <location>
        <begin position="310"/>
        <end position="332"/>
    </location>
</feature>
<reference evidence="5" key="1">
    <citation type="submission" date="2016-10" db="EMBL/GenBank/DDBJ databases">
        <authorList>
            <person name="Varghese N."/>
            <person name="Submissions S."/>
        </authorList>
    </citation>
    <scope>NUCLEOTIDE SEQUENCE [LARGE SCALE GENOMIC DNA]</scope>
    <source>
        <strain evidence="5">ATCC 25963</strain>
    </source>
</reference>
<organism evidence="4 5">
    <name type="scientific">Nannocystis exedens</name>
    <dbReference type="NCBI Taxonomy" id="54"/>
    <lineage>
        <taxon>Bacteria</taxon>
        <taxon>Pseudomonadati</taxon>
        <taxon>Myxococcota</taxon>
        <taxon>Polyangia</taxon>
        <taxon>Nannocystales</taxon>
        <taxon>Nannocystaceae</taxon>
        <taxon>Nannocystis</taxon>
    </lineage>
</organism>
<name>A0A1I2DKS4_9BACT</name>
<dbReference type="EMBL" id="FOMX01000020">
    <property type="protein sequence ID" value="SFE81057.1"/>
    <property type="molecule type" value="Genomic_DNA"/>
</dbReference>
<evidence type="ECO:0000256" key="3">
    <source>
        <dbReference type="SAM" id="Phobius"/>
    </source>
</evidence>
<feature type="coiled-coil region" evidence="1">
    <location>
        <begin position="89"/>
        <end position="116"/>
    </location>
</feature>
<evidence type="ECO:0000313" key="5">
    <source>
        <dbReference type="Proteomes" id="UP000199400"/>
    </source>
</evidence>
<dbReference type="Proteomes" id="UP000199400">
    <property type="component" value="Unassembled WGS sequence"/>
</dbReference>
<proteinExistence type="predicted"/>
<sequence length="416" mass="42373">MLIVQGVALAMAMVTAEAPAASASSKEQRVAAAYQQFEKQRHVEAALEFEALWRDFKEPRFLFNAAVTRYTARHYAHAVAYLNEYLALAEVQGADRDEAKAQLEVARREVASVQVRVQADGVAGAPTVTARYVSELASDLRPQLPVPVSPSGTAQSGVIQLDPGTWVIRAEAPGAEPAETQVKVAAGAPLTAELALKPLPPETGPQDQTKPPADKPFDGRKIGLATIGVGGGLTIVGAVVTGVAQGKEFGPALETDAAACMSWSDLQGCSAELRAGATLRGAGTGVLGAGVGLIASGAVWYARTERARKIAWYVETGVGAAAVVGGIVGLVLGANSFNEVNATAPATWAELQGGVKGPATTFAVSSAVAGLGAGLVAGAGLGLGLSRGRTSQYAKALQIGGGPGRGALGLTLSGRF</sequence>
<keyword evidence="3" id="KW-0812">Transmembrane</keyword>
<keyword evidence="3" id="KW-0472">Membrane</keyword>
<protein>
    <recommendedName>
        <fullName evidence="6">PEGA domain-containing protein</fullName>
    </recommendedName>
</protein>
<feature type="region of interest" description="Disordered" evidence="2">
    <location>
        <begin position="196"/>
        <end position="217"/>
    </location>
</feature>
<gene>
    <name evidence="4" type="ORF">SAMN02745121_05582</name>
</gene>
<accession>A0A1I2DKS4</accession>
<feature type="transmembrane region" description="Helical" evidence="3">
    <location>
        <begin position="282"/>
        <end position="303"/>
    </location>
</feature>
<evidence type="ECO:0008006" key="6">
    <source>
        <dbReference type="Google" id="ProtNLM"/>
    </source>
</evidence>
<feature type="transmembrane region" description="Helical" evidence="3">
    <location>
        <begin position="362"/>
        <end position="385"/>
    </location>
</feature>
<evidence type="ECO:0000256" key="1">
    <source>
        <dbReference type="SAM" id="Coils"/>
    </source>
</evidence>